<organism evidence="2 3">
    <name type="scientific">Cyanobacterium stanieri LEGE 03274</name>
    <dbReference type="NCBI Taxonomy" id="1828756"/>
    <lineage>
        <taxon>Bacteria</taxon>
        <taxon>Bacillati</taxon>
        <taxon>Cyanobacteriota</taxon>
        <taxon>Cyanophyceae</taxon>
        <taxon>Oscillatoriophycideae</taxon>
        <taxon>Chroococcales</taxon>
        <taxon>Geminocystaceae</taxon>
        <taxon>Cyanobacterium</taxon>
    </lineage>
</organism>
<keyword evidence="1" id="KW-1133">Transmembrane helix</keyword>
<comment type="caution">
    <text evidence="2">The sequence shown here is derived from an EMBL/GenBank/DDBJ whole genome shotgun (WGS) entry which is preliminary data.</text>
</comment>
<gene>
    <name evidence="2" type="ORF">IQ215_05850</name>
</gene>
<evidence type="ECO:0008006" key="4">
    <source>
        <dbReference type="Google" id="ProtNLM"/>
    </source>
</evidence>
<keyword evidence="3" id="KW-1185">Reference proteome</keyword>
<evidence type="ECO:0000256" key="1">
    <source>
        <dbReference type="SAM" id="Phobius"/>
    </source>
</evidence>
<evidence type="ECO:0000313" key="2">
    <source>
        <dbReference type="EMBL" id="MBE9222216.1"/>
    </source>
</evidence>
<feature type="transmembrane region" description="Helical" evidence="1">
    <location>
        <begin position="194"/>
        <end position="220"/>
    </location>
</feature>
<reference evidence="2 3" key="1">
    <citation type="submission" date="2020-10" db="EMBL/GenBank/DDBJ databases">
        <authorList>
            <person name="Castelo-Branco R."/>
            <person name="Eusebio N."/>
            <person name="Adriana R."/>
            <person name="Vieira A."/>
            <person name="Brugerolle De Fraissinette N."/>
            <person name="Rezende De Castro R."/>
            <person name="Schneider M.P."/>
            <person name="Vasconcelos V."/>
            <person name="Leao P.N."/>
        </authorList>
    </citation>
    <scope>NUCLEOTIDE SEQUENCE [LARGE SCALE GENOMIC DNA]</scope>
    <source>
        <strain evidence="2 3">LEGE 03274</strain>
    </source>
</reference>
<feature type="transmembrane region" description="Helical" evidence="1">
    <location>
        <begin position="240"/>
        <end position="257"/>
    </location>
</feature>
<feature type="transmembrane region" description="Helical" evidence="1">
    <location>
        <begin position="330"/>
        <end position="350"/>
    </location>
</feature>
<sequence>MLTHKLKNNIQIKIFYLLLKHLLILGVFSLSVYDLYQVDSITLLSTNADIIQLPVLSMDLSSNLSNIWGWRLPDAPYYFPDTILFLLIAFLLNNPLLSIICYAIIQWYLFFIGLRFLYKELGGKNIGIYDCIFLLFTLFFINLHPTRFGKLHDISWIFTIPFLSYIHFGAYLVSIFCLASTLSYLRTSQEKQLLLSSILIFFTSLSNLQIIIYFVLPFLFAITILTKLKLVKFKDCKKTYIAFSIPCIFGTIFYKFIDPLSSKTSLPFKWSNIVYSLNRVFEDIISINPESKFFLFVNLIIPTIAFIYLLSFLIKYYIKNYKFSQTQNNIFLLSIFTISGIVLNFSSVMILGKYIDIGSLRYFLFIFYNPLIFSILLSLVYLSKLKYQWLKQIQYLTLIIFSLNIVLQISLLEIKSITQVFPPPVYYGCLANKTTAGLAGYWETKPLILFSQKNLQIGTITDFGNLYHFNNNIYWYQNSWHESGSQPKFEFIFTRSLNKDKILEKYGQPERIESCHDDEIWWYSDYENIYNILLNKNF</sequence>
<name>A0ABR9V4Y9_9CHRO</name>
<feature type="transmembrane region" description="Helical" evidence="1">
    <location>
        <begin position="293"/>
        <end position="318"/>
    </location>
</feature>
<keyword evidence="1" id="KW-0812">Transmembrane</keyword>
<evidence type="ECO:0000313" key="3">
    <source>
        <dbReference type="Proteomes" id="UP000654604"/>
    </source>
</evidence>
<dbReference type="Proteomes" id="UP000654604">
    <property type="component" value="Unassembled WGS sequence"/>
</dbReference>
<dbReference type="EMBL" id="JADEWC010000009">
    <property type="protein sequence ID" value="MBE9222216.1"/>
    <property type="molecule type" value="Genomic_DNA"/>
</dbReference>
<dbReference type="RefSeq" id="WP_193800377.1">
    <property type="nucleotide sequence ID" value="NZ_JADEWC010000009.1"/>
</dbReference>
<feature type="transmembrane region" description="Helical" evidence="1">
    <location>
        <begin position="395"/>
        <end position="412"/>
    </location>
</feature>
<accession>A0ABR9V4Y9</accession>
<feature type="transmembrane region" description="Helical" evidence="1">
    <location>
        <begin position="362"/>
        <end position="383"/>
    </location>
</feature>
<protein>
    <recommendedName>
        <fullName evidence="4">Glycosyltransferase RgtA/B/C/D-like domain-containing protein</fullName>
    </recommendedName>
</protein>
<feature type="transmembrane region" description="Helical" evidence="1">
    <location>
        <begin position="12"/>
        <end position="33"/>
    </location>
</feature>
<proteinExistence type="predicted"/>
<feature type="transmembrane region" description="Helical" evidence="1">
    <location>
        <begin position="155"/>
        <end position="182"/>
    </location>
</feature>
<keyword evidence="1" id="KW-0472">Membrane</keyword>
<feature type="transmembrane region" description="Helical" evidence="1">
    <location>
        <begin position="124"/>
        <end position="143"/>
    </location>
</feature>